<evidence type="ECO:0000313" key="5">
    <source>
        <dbReference type="Proteomes" id="UP000007431"/>
    </source>
</evidence>
<dbReference type="OMA" id="ARIWNEQ"/>
<keyword evidence="5" id="KW-1185">Reference proteome</keyword>
<evidence type="ECO:0000259" key="3">
    <source>
        <dbReference type="PROSITE" id="PS50158"/>
    </source>
</evidence>
<dbReference type="EMBL" id="GL377302">
    <property type="protein sequence ID" value="EFJ02597.1"/>
    <property type="molecule type" value="Genomic_DNA"/>
</dbReference>
<dbReference type="GO" id="GO:0003723">
    <property type="term" value="F:RNA binding"/>
    <property type="evidence" value="ECO:0007669"/>
    <property type="project" value="TreeGrafter"/>
</dbReference>
<keyword evidence="1" id="KW-0863">Zinc-finger</keyword>
<dbReference type="GO" id="GO:0008270">
    <property type="term" value="F:zinc ion binding"/>
    <property type="evidence" value="ECO:0007669"/>
    <property type="project" value="UniProtKB-KW"/>
</dbReference>
<dbReference type="Proteomes" id="UP000007431">
    <property type="component" value="Unassembled WGS sequence"/>
</dbReference>
<gene>
    <name evidence="4" type="ORF">SCHCODRAFT_104352</name>
</gene>
<evidence type="ECO:0000313" key="4">
    <source>
        <dbReference type="EMBL" id="EFJ02597.1"/>
    </source>
</evidence>
<reference evidence="4 5" key="1">
    <citation type="journal article" date="2010" name="Nat. Biotechnol.">
        <title>Genome sequence of the model mushroom Schizophyllum commune.</title>
        <authorList>
            <person name="Ohm R.A."/>
            <person name="de Jong J.F."/>
            <person name="Lugones L.G."/>
            <person name="Aerts A."/>
            <person name="Kothe E."/>
            <person name="Stajich J.E."/>
            <person name="de Vries R.P."/>
            <person name="Record E."/>
            <person name="Levasseur A."/>
            <person name="Baker S.E."/>
            <person name="Bartholomew K.A."/>
            <person name="Coutinho P.M."/>
            <person name="Erdmann S."/>
            <person name="Fowler T.J."/>
            <person name="Gathman A.C."/>
            <person name="Lombard V."/>
            <person name="Henrissat B."/>
            <person name="Knabe N."/>
            <person name="Kuees U."/>
            <person name="Lilly W.W."/>
            <person name="Lindquist E."/>
            <person name="Lucas S."/>
            <person name="Magnuson J.K."/>
            <person name="Piumi F."/>
            <person name="Raudaskoski M."/>
            <person name="Salamov A."/>
            <person name="Schmutz J."/>
            <person name="Schwarze F.W.M.R."/>
            <person name="vanKuyk P.A."/>
            <person name="Horton J.S."/>
            <person name="Grigoriev I.V."/>
            <person name="Woesten H.A.B."/>
        </authorList>
    </citation>
    <scope>NUCLEOTIDE SEQUENCE [LARGE SCALE GENOMIC DNA]</scope>
    <source>
        <strain evidence="5">H4-8 / FGSC 9210</strain>
    </source>
</reference>
<feature type="compositionally biased region" description="Basic and acidic residues" evidence="2">
    <location>
        <begin position="523"/>
        <end position="539"/>
    </location>
</feature>
<feature type="region of interest" description="Disordered" evidence="2">
    <location>
        <begin position="437"/>
        <end position="560"/>
    </location>
</feature>
<proteinExistence type="predicted"/>
<dbReference type="PANTHER" id="PTHR13316:SF0">
    <property type="entry name" value="ZINC FINGER CCHC DOMAIN-CONTAINING PROTEIN 8"/>
    <property type="match status" value="1"/>
</dbReference>
<dbReference type="eggNOG" id="KOG2673">
    <property type="taxonomic scope" value="Eukaryota"/>
</dbReference>
<dbReference type="OrthoDB" id="429967at2759"/>
<dbReference type="InterPro" id="IPR001878">
    <property type="entry name" value="Znf_CCHC"/>
</dbReference>
<feature type="non-terminal residue" evidence="4">
    <location>
        <position position="609"/>
    </location>
</feature>
<dbReference type="KEGG" id="scm:SCHCO_02720935"/>
<name>D8PSE7_SCHCM</name>
<dbReference type="Gene3D" id="3.40.30.10">
    <property type="entry name" value="Glutaredoxin"/>
    <property type="match status" value="1"/>
</dbReference>
<dbReference type="InParanoid" id="D8PSE7"/>
<accession>D8PSE7</accession>
<evidence type="ECO:0000256" key="1">
    <source>
        <dbReference type="PROSITE-ProRule" id="PRU00047"/>
    </source>
</evidence>
<feature type="compositionally biased region" description="Low complexity" evidence="2">
    <location>
        <begin position="136"/>
        <end position="145"/>
    </location>
</feature>
<dbReference type="STRING" id="578458.D8PSE7"/>
<keyword evidence="1" id="KW-0862">Zinc</keyword>
<sequence length="609" mass="66541">MAARAAAARIPRLRLFSGPNCSLCDIAKAELAQVRKTVSLPSDFACHHFYFPSYRFPFACRHFSLPPLPPPAISIPTRSNMRPPARLRARDNQYPGSRPGVLEAEVCVLDPRAAHRRKGGSEGKMGRADGDRGAGEVEAGASRAGEAGGTGGGNDEYRRRLKEHIEEQLKLVPSHCLYFEQDFPGEPGYTFRGVYERVTDEVLGEEDEDAIDPHPSHSNALPSHSNAHPSRSRCFNCGSPEHILAACPDPISRPLVALSRQMHDFYRGNASASGSGGRLWVVEEWRSQRLGWLDEFQPGEVRSEGLREALGNDGQPWLENMMIWGYPPGWYSAEDPRERVRAIIEGDTEPEEFQADESFAVHHDEGVEGVSFTLPSSEDTSEPAQDKEDVRAPSVPKSSQAPRRWAKYPPDLFSSDHLSVYNGFTLPLFDGLPPPPCSWDAPLPQPPSGLPPPLPPGSPPPPPPGSPPPLPPPGLPPSPPPLPDLLSPLPLPSTPPPVPSQTQPLSAVEDTRISRSANTARADVQRDESAAPHTHESLDKAPAPPPMETSLASQLQTPEAAPFSPAFSLRPYFERYGFPHFLKAVYIEPSSQPDSPDEGEQDMVFSDDE</sequence>
<dbReference type="PROSITE" id="PS50158">
    <property type="entry name" value="ZF_CCHC"/>
    <property type="match status" value="1"/>
</dbReference>
<feature type="region of interest" description="Disordered" evidence="2">
    <location>
        <begin position="205"/>
        <end position="231"/>
    </location>
</feature>
<feature type="region of interest" description="Disordered" evidence="2">
    <location>
        <begin position="370"/>
        <end position="409"/>
    </location>
</feature>
<keyword evidence="1" id="KW-0479">Metal-binding</keyword>
<dbReference type="PANTHER" id="PTHR13316">
    <property type="entry name" value="ZINC FINGER, CCHC DOMAIN CONTAINING 8"/>
    <property type="match status" value="1"/>
</dbReference>
<dbReference type="GeneID" id="9594706"/>
<feature type="compositionally biased region" description="Basic and acidic residues" evidence="2">
    <location>
        <begin position="119"/>
        <end position="135"/>
    </location>
</feature>
<dbReference type="VEuPathDB" id="FungiDB:SCHCODRAFT_02720935"/>
<dbReference type="RefSeq" id="XP_003037499.1">
    <property type="nucleotide sequence ID" value="XM_003037453.1"/>
</dbReference>
<feature type="compositionally biased region" description="Acidic residues" evidence="2">
    <location>
        <begin position="595"/>
        <end position="609"/>
    </location>
</feature>
<feature type="domain" description="CCHC-type" evidence="3">
    <location>
        <begin position="233"/>
        <end position="249"/>
    </location>
</feature>
<feature type="region of interest" description="Disordered" evidence="2">
    <location>
        <begin position="588"/>
        <end position="609"/>
    </location>
</feature>
<dbReference type="PRINTS" id="PR01217">
    <property type="entry name" value="PRICHEXTENSN"/>
</dbReference>
<protein>
    <recommendedName>
        <fullName evidence="3">CCHC-type domain-containing protein</fullName>
    </recommendedName>
</protein>
<feature type="compositionally biased region" description="Pro residues" evidence="2">
    <location>
        <begin position="437"/>
        <end position="499"/>
    </location>
</feature>
<dbReference type="AlphaFoldDB" id="D8PSE7"/>
<evidence type="ECO:0000256" key="2">
    <source>
        <dbReference type="SAM" id="MobiDB-lite"/>
    </source>
</evidence>
<feature type="compositionally biased region" description="Polar residues" evidence="2">
    <location>
        <begin position="216"/>
        <end position="229"/>
    </location>
</feature>
<dbReference type="GO" id="GO:0071013">
    <property type="term" value="C:catalytic step 2 spliceosome"/>
    <property type="evidence" value="ECO:0007669"/>
    <property type="project" value="TreeGrafter"/>
</dbReference>
<feature type="region of interest" description="Disordered" evidence="2">
    <location>
        <begin position="115"/>
        <end position="156"/>
    </location>
</feature>
<organism evidence="5">
    <name type="scientific">Schizophyllum commune (strain H4-8 / FGSC 9210)</name>
    <name type="common">Split gill fungus</name>
    <dbReference type="NCBI Taxonomy" id="578458"/>
    <lineage>
        <taxon>Eukaryota</taxon>
        <taxon>Fungi</taxon>
        <taxon>Dikarya</taxon>
        <taxon>Basidiomycota</taxon>
        <taxon>Agaricomycotina</taxon>
        <taxon>Agaricomycetes</taxon>
        <taxon>Agaricomycetidae</taxon>
        <taxon>Agaricales</taxon>
        <taxon>Schizophyllaceae</taxon>
        <taxon>Schizophyllum</taxon>
    </lineage>
</organism>
<dbReference type="InterPro" id="IPR052115">
    <property type="entry name" value="NEXT_complex_subunit_ZCCHC8"/>
</dbReference>
<dbReference type="HOGENOM" id="CLU_448462_0_0_1"/>